<comment type="function">
    <text evidence="3">Catalyzes the hydroxylation of the N(6)-(4-aminobutyl)-L-lysine intermediate produced by deoxyhypusine synthase/DHPS on a critical lysine of the eukaryotic translation initiation factor 5A/eIF-5A. This is the second step of the post-translational modification of that lysine into an unusual amino acid residue named hypusine. Hypusination is unique to mature eIF-5A factor and is essential for its function.</text>
</comment>
<dbReference type="SMART" id="SM00382">
    <property type="entry name" value="AAA"/>
    <property type="match status" value="1"/>
</dbReference>
<dbReference type="InterPro" id="IPR021133">
    <property type="entry name" value="HEAT_type_2"/>
</dbReference>
<dbReference type="InterPro" id="IPR043504">
    <property type="entry name" value="Peptidase_S1_PA_chymotrypsin"/>
</dbReference>
<dbReference type="InterPro" id="IPR007111">
    <property type="entry name" value="NACHT_NTPase"/>
</dbReference>
<evidence type="ECO:0000313" key="5">
    <source>
        <dbReference type="EMBL" id="PSB24034.1"/>
    </source>
</evidence>
<dbReference type="SMART" id="SM00185">
    <property type="entry name" value="ARM"/>
    <property type="match status" value="3"/>
</dbReference>
<dbReference type="InterPro" id="IPR000225">
    <property type="entry name" value="Armadillo"/>
</dbReference>
<dbReference type="Pfam" id="PF13365">
    <property type="entry name" value="Trypsin_2"/>
    <property type="match status" value="1"/>
</dbReference>
<dbReference type="GO" id="GO:0030089">
    <property type="term" value="C:phycobilisome"/>
    <property type="evidence" value="ECO:0007669"/>
    <property type="project" value="UniProtKB-KW"/>
</dbReference>
<reference evidence="5 6" key="2">
    <citation type="submission" date="2018-03" db="EMBL/GenBank/DDBJ databases">
        <title>The ancient ancestry and fast evolution of plastids.</title>
        <authorList>
            <person name="Moore K.R."/>
            <person name="Magnabosco C."/>
            <person name="Momper L."/>
            <person name="Gold D.A."/>
            <person name="Bosak T."/>
            <person name="Fournier G.P."/>
        </authorList>
    </citation>
    <scope>NUCLEOTIDE SEQUENCE [LARGE SCALE GENOMIC DNA]</scope>
    <source>
        <strain evidence="5 6">ULC18</strain>
    </source>
</reference>
<keyword evidence="6" id="KW-1185">Reference proteome</keyword>
<gene>
    <name evidence="5" type="ORF">C7B82_28655</name>
</gene>
<dbReference type="Proteomes" id="UP000239576">
    <property type="component" value="Unassembled WGS sequence"/>
</dbReference>
<dbReference type="InterPro" id="IPR016024">
    <property type="entry name" value="ARM-type_fold"/>
</dbReference>
<dbReference type="SUPFAM" id="SSF52540">
    <property type="entry name" value="P-loop containing nucleoside triphosphate hydrolases"/>
    <property type="match status" value="1"/>
</dbReference>
<dbReference type="Pfam" id="PF05729">
    <property type="entry name" value="NACHT"/>
    <property type="match status" value="1"/>
</dbReference>
<dbReference type="PANTHER" id="PTHR12697">
    <property type="entry name" value="PBS LYASE HEAT-LIKE PROTEIN"/>
    <property type="match status" value="1"/>
</dbReference>
<sequence>MAQLEELLQQCTVQIIIPGQNGWGTGFFVAPGLILTCAHVVKALNVGATAQIRWQQQSDFATAELLQCESQLDLALLQFTPTNADLLCVYLDGALQTGQELYFFGYPDQDFDHGCPVTGSCEGFTGDVPPLIKFKQAQVRPGMSGSALLNRHTGKVCGMVKFTRDRSIDLGGGAIPTRVILQQFPQLRELQQEFHQRDRRWSDLLPTATHPNKKLNAKAVEPYLRSLLADEKYQQQWGFYTLTDVISKLQEPKAKTVLDIGLMVQLMKPKPSDAARNPGQEMSEKTERLPVLDGIRKYAAEHVLLMGKPGSGKTTALLRLLIDETRQALTDSSAKIPVLVELRYLDAERPSVLERLEAFLRSHNLSIDEATLKTALAEGQLLLLIDGVNELPSEAARRAVASFRLDYPQTPMIFTTRDVAIGGDLSIEKKLEMQPLSEQQMRQFVQAYLPQQGEPMLRQLKGRLREVGQTPLLLWMLCEVFQGLKQLPSSLGLLFRWFTGEYDKLKQDVPVSDGLRHWQSELLQRLAFTMMQAEEPTELRVAISQQEAETVLAEFLHDKVDYPTQRAKEWLEDLLEHHLLQRTSQNQLEFHHQLLQEYYAAEALLKRLPHVSGEQLQRDYLNYLKWTEPIALMLALVKQEAQAVRVVKLALDVDWILGAKLAGAVKPELQLKTVEVIQNAEILPSLKSWVLGHTRSEFAIALPLMDLKHLNPRMRWLAVDSLRLIGSEKAIPELLKLLDEDPESSVCSLSAYALGEIGSKSAVLGLIKALKSQRCRIDVVNALKQIGSETVIQELLDVVEDPYYHYRSSLSEAIVQIISETTIPTVTPRLLKALEHPDSRVRLTVGQILNQIDSKTALPDLLRAIEHPDARIRWNGIKAFGGCSVEPTVTTLLEAYETQQNAYIRRSIVTALGQIGSEATIPGLVRALADPNASVRWSAVEALGHINSELVIPLLIQALRDQDAQVCRNAAAVLGKSGSTIAIDELHKLLKEPDSSKRWMAAESLGEIGSEVAVPELIKALGDLDSSVRRSAAWALGEISSEVAVPELIKALRNQDSFALEGVIEALGRISSDQAVPQLIKVLDDPDHRYSKRKVCLKTIEVLGKIGSEEAVPKLLEILQYPKTWAENPIKQPVSLWEIFHSEQLMLPKAIEALGQIGTEEAALGLVKFLELEMDKVDSNYFIDEFKATVKALGQIDSEVAIQGLLKASQHPHSVVRACAAIALGSSQSNLIAKQLPFLGQLLNKFSGWEELKAISGIQAKCQFYNYNTFQAAQFPDKPPPPPHLNLNEIW</sequence>
<dbReference type="SUPFAM" id="SSF50494">
    <property type="entry name" value="Trypsin-like serine proteases"/>
    <property type="match status" value="1"/>
</dbReference>
<dbReference type="PROSITE" id="PS50077">
    <property type="entry name" value="HEAT_REPEAT"/>
    <property type="match status" value="2"/>
</dbReference>
<keyword evidence="2" id="KW-0605">Phycobilisome</keyword>
<dbReference type="PANTHER" id="PTHR12697:SF5">
    <property type="entry name" value="DEOXYHYPUSINE HYDROXYLASE"/>
    <property type="match status" value="1"/>
</dbReference>
<dbReference type="OrthoDB" id="462757at2"/>
<evidence type="ECO:0000313" key="6">
    <source>
        <dbReference type="Proteomes" id="UP000239576"/>
    </source>
</evidence>
<feature type="domain" description="AAA+ ATPase" evidence="4">
    <location>
        <begin position="299"/>
        <end position="437"/>
    </location>
</feature>
<dbReference type="RefSeq" id="WP_106260512.1">
    <property type="nucleotide sequence ID" value="NZ_CAWNSW010000054.1"/>
</dbReference>
<dbReference type="GO" id="GO:0016491">
    <property type="term" value="F:oxidoreductase activity"/>
    <property type="evidence" value="ECO:0007669"/>
    <property type="project" value="TreeGrafter"/>
</dbReference>
<dbReference type="InterPro" id="IPR009003">
    <property type="entry name" value="Peptidase_S1_PA"/>
</dbReference>
<dbReference type="Gene3D" id="1.25.10.10">
    <property type="entry name" value="Leucine-rich Repeat Variant"/>
    <property type="match status" value="4"/>
</dbReference>
<dbReference type="InterPro" id="IPR004155">
    <property type="entry name" value="PBS_lyase_HEAT"/>
</dbReference>
<accession>A0A2T1DUI9</accession>
<protein>
    <recommendedName>
        <fullName evidence="4">AAA+ ATPase domain-containing protein</fullName>
    </recommendedName>
</protein>
<evidence type="ECO:0000256" key="1">
    <source>
        <dbReference type="ARBA" id="ARBA00022549"/>
    </source>
</evidence>
<dbReference type="EMBL" id="PVWK01000155">
    <property type="protein sequence ID" value="PSB24034.1"/>
    <property type="molecule type" value="Genomic_DNA"/>
</dbReference>
<name>A0A2T1DUI9_9CYAN</name>
<dbReference type="Gene3D" id="2.40.10.10">
    <property type="entry name" value="Trypsin-like serine proteases"/>
    <property type="match status" value="2"/>
</dbReference>
<evidence type="ECO:0000256" key="2">
    <source>
        <dbReference type="ARBA" id="ARBA00022738"/>
    </source>
</evidence>
<dbReference type="SUPFAM" id="SSF48371">
    <property type="entry name" value="ARM repeat"/>
    <property type="match status" value="1"/>
</dbReference>
<reference evidence="6" key="1">
    <citation type="submission" date="2018-02" db="EMBL/GenBank/DDBJ databases">
        <authorList>
            <person name="Moore K."/>
            <person name="Momper L."/>
        </authorList>
    </citation>
    <scope>NUCLEOTIDE SEQUENCE [LARGE SCALE GENOMIC DNA]</scope>
    <source>
        <strain evidence="6">ULC18</strain>
    </source>
</reference>
<dbReference type="SMART" id="SM00567">
    <property type="entry name" value="EZ_HEAT"/>
    <property type="match status" value="14"/>
</dbReference>
<dbReference type="InterPro" id="IPR027417">
    <property type="entry name" value="P-loop_NTPase"/>
</dbReference>
<evidence type="ECO:0000259" key="4">
    <source>
        <dbReference type="SMART" id="SM00382"/>
    </source>
</evidence>
<dbReference type="InterPro" id="IPR011989">
    <property type="entry name" value="ARM-like"/>
</dbReference>
<dbReference type="Pfam" id="PF13646">
    <property type="entry name" value="HEAT_2"/>
    <property type="match status" value="2"/>
</dbReference>
<dbReference type="Gene3D" id="3.40.50.300">
    <property type="entry name" value="P-loop containing nucleotide triphosphate hydrolases"/>
    <property type="match status" value="1"/>
</dbReference>
<dbReference type="InterPro" id="IPR003593">
    <property type="entry name" value="AAA+_ATPase"/>
</dbReference>
<evidence type="ECO:0000256" key="3">
    <source>
        <dbReference type="ARBA" id="ARBA00045876"/>
    </source>
</evidence>
<keyword evidence="1" id="KW-0042">Antenna complex</keyword>
<proteinExistence type="predicted"/>
<comment type="caution">
    <text evidence="5">The sequence shown here is derived from an EMBL/GenBank/DDBJ whole genome shotgun (WGS) entry which is preliminary data.</text>
</comment>
<organism evidence="5 6">
    <name type="scientific">Stenomitos frigidus ULC18</name>
    <dbReference type="NCBI Taxonomy" id="2107698"/>
    <lineage>
        <taxon>Bacteria</taxon>
        <taxon>Bacillati</taxon>
        <taxon>Cyanobacteriota</taxon>
        <taxon>Cyanophyceae</taxon>
        <taxon>Leptolyngbyales</taxon>
        <taxon>Leptolyngbyaceae</taxon>
        <taxon>Stenomitos</taxon>
    </lineage>
</organism>